<gene>
    <name evidence="2" type="ORF">APZ42_004922</name>
</gene>
<dbReference type="AlphaFoldDB" id="A0A162EZM1"/>
<dbReference type="Proteomes" id="UP000076858">
    <property type="component" value="Unassembled WGS sequence"/>
</dbReference>
<organism evidence="2 3">
    <name type="scientific">Daphnia magna</name>
    <dbReference type="NCBI Taxonomy" id="35525"/>
    <lineage>
        <taxon>Eukaryota</taxon>
        <taxon>Metazoa</taxon>
        <taxon>Ecdysozoa</taxon>
        <taxon>Arthropoda</taxon>
        <taxon>Crustacea</taxon>
        <taxon>Branchiopoda</taxon>
        <taxon>Diplostraca</taxon>
        <taxon>Cladocera</taxon>
        <taxon>Anomopoda</taxon>
        <taxon>Daphniidae</taxon>
        <taxon>Daphnia</taxon>
    </lineage>
</organism>
<proteinExistence type="predicted"/>
<evidence type="ECO:0000313" key="2">
    <source>
        <dbReference type="EMBL" id="KZR99272.1"/>
    </source>
</evidence>
<keyword evidence="3" id="KW-1185">Reference proteome</keyword>
<dbReference type="InterPro" id="IPR043502">
    <property type="entry name" value="DNA/RNA_pol_sf"/>
</dbReference>
<comment type="caution">
    <text evidence="2">The sequence shown here is derived from an EMBL/GenBank/DDBJ whole genome shotgun (WGS) entry which is preliminary data.</text>
</comment>
<evidence type="ECO:0000259" key="1">
    <source>
        <dbReference type="PROSITE" id="PS50878"/>
    </source>
</evidence>
<feature type="non-terminal residue" evidence="2">
    <location>
        <position position="244"/>
    </location>
</feature>
<dbReference type="GO" id="GO:0071897">
    <property type="term" value="P:DNA biosynthetic process"/>
    <property type="evidence" value="ECO:0007669"/>
    <property type="project" value="UniProtKB-ARBA"/>
</dbReference>
<dbReference type="EMBL" id="LRGB01014161">
    <property type="protein sequence ID" value="KZR99272.1"/>
    <property type="molecule type" value="Genomic_DNA"/>
</dbReference>
<sequence length="244" mass="27418">EINKVLTKRKSNATGPDTIHNKMLANISPTNRKFLRHLFNILLFHGITPQAWKEATIIPILKTNKQPNDPTSFHPISLTSCLGKIMERVINNRLSWHLETRNLLQPTQAGSRPGRSTIDHIISLENDAMMGFSNKLSTFVVFLDIAKAYDRTNTNGVFFKLSKMSVKGKILKWIKSFLTERTAKVRVGNQFSDAHTLTKEVPQGAVLSPTLFNVMMSDLPKPPRSITTLTYADDVAIYTKAKTA</sequence>
<dbReference type="PROSITE" id="PS50878">
    <property type="entry name" value="RT_POL"/>
    <property type="match status" value="1"/>
</dbReference>
<accession>A0A162EZM1</accession>
<dbReference type="Pfam" id="PF00078">
    <property type="entry name" value="RVT_1"/>
    <property type="match status" value="1"/>
</dbReference>
<dbReference type="OrthoDB" id="6382272at2759"/>
<dbReference type="PANTHER" id="PTHR19446">
    <property type="entry name" value="REVERSE TRANSCRIPTASES"/>
    <property type="match status" value="1"/>
</dbReference>
<dbReference type="SUPFAM" id="SSF56672">
    <property type="entry name" value="DNA/RNA polymerases"/>
    <property type="match status" value="1"/>
</dbReference>
<feature type="non-terminal residue" evidence="2">
    <location>
        <position position="1"/>
    </location>
</feature>
<dbReference type="CDD" id="cd01650">
    <property type="entry name" value="RT_nLTR_like"/>
    <property type="match status" value="1"/>
</dbReference>
<name>A0A162EZM1_9CRUS</name>
<protein>
    <submittedName>
        <fullName evidence="2">Pol-like protein</fullName>
    </submittedName>
</protein>
<dbReference type="InterPro" id="IPR000477">
    <property type="entry name" value="RT_dom"/>
</dbReference>
<feature type="domain" description="Reverse transcriptase" evidence="1">
    <location>
        <begin position="41"/>
        <end position="244"/>
    </location>
</feature>
<reference evidence="2 3" key="1">
    <citation type="submission" date="2016-03" db="EMBL/GenBank/DDBJ databases">
        <title>EvidentialGene: Evidence-directed Construction of Genes on Genomes.</title>
        <authorList>
            <person name="Gilbert D.G."/>
            <person name="Choi J.-H."/>
            <person name="Mockaitis K."/>
            <person name="Colbourne J."/>
            <person name="Pfrender M."/>
        </authorList>
    </citation>
    <scope>NUCLEOTIDE SEQUENCE [LARGE SCALE GENOMIC DNA]</scope>
    <source>
        <strain evidence="2 3">Xinb3</strain>
        <tissue evidence="2">Complete organism</tissue>
    </source>
</reference>
<evidence type="ECO:0000313" key="3">
    <source>
        <dbReference type="Proteomes" id="UP000076858"/>
    </source>
</evidence>